<organism evidence="3 4">
    <name type="scientific">Acinetobacter sichuanensis</name>
    <dbReference type="NCBI Taxonomy" id="2136183"/>
    <lineage>
        <taxon>Bacteria</taxon>
        <taxon>Pseudomonadati</taxon>
        <taxon>Pseudomonadota</taxon>
        <taxon>Gammaproteobacteria</taxon>
        <taxon>Moraxellales</taxon>
        <taxon>Moraxellaceae</taxon>
        <taxon>Acinetobacter</taxon>
    </lineage>
</organism>
<reference evidence="2" key="4">
    <citation type="submission" date="2024-09" db="EMBL/GenBank/DDBJ databases">
        <authorList>
            <person name="Sun Q."/>
            <person name="Mori K."/>
        </authorList>
    </citation>
    <scope>NUCLEOTIDE SEQUENCE</scope>
    <source>
        <strain evidence="2">KCTC 62575</strain>
    </source>
</reference>
<feature type="transmembrane region" description="Helical" evidence="1">
    <location>
        <begin position="12"/>
        <end position="33"/>
    </location>
</feature>
<sequence>MSHIKQVGFTLIELMIALALGLVIVAAATMLFLTSSRSQALQQGQLSLQDDANFGLNYIVKDIRLGNLNTINSSINDLTTYGGIVFRSSENSVEVSGVERANIPISIVGKTVNETLLTRSDGLEVGTSPQWTGVSNVQDRSSDQLTIQFVPQYVLDHKNTANENDDVWYGGSDCEGTELEFSRTEGRQVIVQRYFLRPDNNNSKNEPNTPLALACDAGHYPLEGSPNEITGLGDDGEIILQRVDHFRVLYSIQSGENHRYVDTATYMAMASRPRILAVQLGVLARSNQSVGTGTEFSDSQVFRVLDQDVTVTKPIGNSSKYARQVVTQTIALRNAFGERGQ</sequence>
<reference evidence="3 4" key="2">
    <citation type="submission" date="2018-08" db="EMBL/GenBank/DDBJ databases">
        <title>The draft genome of Acinetobacter sichuanensis strain WCHAc060041.</title>
        <authorList>
            <person name="Qin J."/>
            <person name="Feng Y."/>
            <person name="Zong Z."/>
        </authorList>
    </citation>
    <scope>NUCLEOTIDE SEQUENCE [LARGE SCALE GENOMIC DNA]</scope>
    <source>
        <strain evidence="3 4">WCHAc060041</strain>
    </source>
</reference>
<dbReference type="AlphaFoldDB" id="A0A371YV66"/>
<protein>
    <submittedName>
        <fullName evidence="2">PilW family protein</fullName>
    </submittedName>
    <submittedName>
        <fullName evidence="3">Prepilin-type N-terminal cleavage/methylation domain-containing protein</fullName>
    </submittedName>
</protein>
<dbReference type="GO" id="GO:0043683">
    <property type="term" value="P:type IV pilus assembly"/>
    <property type="evidence" value="ECO:0007669"/>
    <property type="project" value="InterPro"/>
</dbReference>
<comment type="caution">
    <text evidence="3">The sequence shown here is derived from an EMBL/GenBank/DDBJ whole genome shotgun (WGS) entry which is preliminary data.</text>
</comment>
<reference evidence="2" key="1">
    <citation type="journal article" date="2014" name="Int. J. Syst. Evol. Microbiol.">
        <title>Complete genome of a new Firmicutes species belonging to the dominant human colonic microbiota ('Ruminococcus bicirculans') reveals two chromosomes and a selective capacity to utilize plant glucans.</title>
        <authorList>
            <consortium name="NISC Comparative Sequencing Program"/>
            <person name="Wegmann U."/>
            <person name="Louis P."/>
            <person name="Goesmann A."/>
            <person name="Henrissat B."/>
            <person name="Duncan S.H."/>
            <person name="Flint H.J."/>
        </authorList>
    </citation>
    <scope>NUCLEOTIDE SEQUENCE</scope>
    <source>
        <strain evidence="2">KCTC 62575</strain>
    </source>
</reference>
<evidence type="ECO:0000313" key="3">
    <source>
        <dbReference type="EMBL" id="RFC85332.1"/>
    </source>
</evidence>
<dbReference type="Proteomes" id="UP000240957">
    <property type="component" value="Unassembled WGS sequence"/>
</dbReference>
<dbReference type="InterPro" id="IPR012902">
    <property type="entry name" value="N_methyl_site"/>
</dbReference>
<dbReference type="OrthoDB" id="6712892at2"/>
<gene>
    <name evidence="2" type="ORF">ACFODO_01425</name>
    <name evidence="3" type="ORF">C9E89_002845</name>
</gene>
<proteinExistence type="predicted"/>
<evidence type="ECO:0000313" key="5">
    <source>
        <dbReference type="Proteomes" id="UP001595455"/>
    </source>
</evidence>
<dbReference type="InterPro" id="IPR032092">
    <property type="entry name" value="PilW"/>
</dbReference>
<evidence type="ECO:0000313" key="4">
    <source>
        <dbReference type="Proteomes" id="UP000240957"/>
    </source>
</evidence>
<dbReference type="EMBL" id="JBHRSF010000005">
    <property type="protein sequence ID" value="MFC2993948.1"/>
    <property type="molecule type" value="Genomic_DNA"/>
</dbReference>
<dbReference type="Proteomes" id="UP001595455">
    <property type="component" value="Unassembled WGS sequence"/>
</dbReference>
<dbReference type="EMBL" id="PYIX02000002">
    <property type="protein sequence ID" value="RFC85332.1"/>
    <property type="molecule type" value="Genomic_DNA"/>
</dbReference>
<dbReference type="NCBIfam" id="TIGR02532">
    <property type="entry name" value="IV_pilin_GFxxxE"/>
    <property type="match status" value="1"/>
</dbReference>
<accession>A0A371YV66</accession>
<reference evidence="5" key="3">
    <citation type="journal article" date="2019" name="Int. J. Syst. Evol. Microbiol.">
        <title>The Global Catalogue of Microorganisms (GCM) 10K type strain sequencing project: providing services to taxonomists for standard genome sequencing and annotation.</title>
        <authorList>
            <consortium name="The Broad Institute Genomics Platform"/>
            <consortium name="The Broad Institute Genome Sequencing Center for Infectious Disease"/>
            <person name="Wu L."/>
            <person name="Ma J."/>
        </authorList>
    </citation>
    <scope>NUCLEOTIDE SEQUENCE [LARGE SCALE GENOMIC DNA]</scope>
    <source>
        <strain evidence="5">KCTC 62575</strain>
    </source>
</reference>
<evidence type="ECO:0000256" key="1">
    <source>
        <dbReference type="SAM" id="Phobius"/>
    </source>
</evidence>
<keyword evidence="1" id="KW-0812">Transmembrane</keyword>
<keyword evidence="1" id="KW-0472">Membrane</keyword>
<dbReference type="Pfam" id="PF07963">
    <property type="entry name" value="N_methyl"/>
    <property type="match status" value="1"/>
</dbReference>
<keyword evidence="5" id="KW-1185">Reference proteome</keyword>
<dbReference type="RefSeq" id="WP_107006926.1">
    <property type="nucleotide sequence ID" value="NZ_JBHRSF010000005.1"/>
</dbReference>
<evidence type="ECO:0000313" key="2">
    <source>
        <dbReference type="EMBL" id="MFC2993948.1"/>
    </source>
</evidence>
<name>A0A371YV66_9GAMM</name>
<dbReference type="Pfam" id="PF16074">
    <property type="entry name" value="PilW"/>
    <property type="match status" value="1"/>
</dbReference>
<keyword evidence="1" id="KW-1133">Transmembrane helix</keyword>